<dbReference type="PANTHER" id="PTHR34950">
    <property type="entry name" value="OS04G0457400 PROTEIN"/>
    <property type="match status" value="1"/>
</dbReference>
<evidence type="ECO:0000313" key="3">
    <source>
        <dbReference type="Proteomes" id="UP000813462"/>
    </source>
</evidence>
<dbReference type="Gene3D" id="3.90.1150.10">
    <property type="entry name" value="Aspartate Aminotransferase, domain 1"/>
    <property type="match status" value="1"/>
</dbReference>
<dbReference type="AlphaFoldDB" id="A0A978V963"/>
<feature type="region of interest" description="Disordered" evidence="1">
    <location>
        <begin position="109"/>
        <end position="157"/>
    </location>
</feature>
<organism evidence="2 3">
    <name type="scientific">Ziziphus jujuba var. spinosa</name>
    <dbReference type="NCBI Taxonomy" id="714518"/>
    <lineage>
        <taxon>Eukaryota</taxon>
        <taxon>Viridiplantae</taxon>
        <taxon>Streptophyta</taxon>
        <taxon>Embryophyta</taxon>
        <taxon>Tracheophyta</taxon>
        <taxon>Spermatophyta</taxon>
        <taxon>Magnoliopsida</taxon>
        <taxon>eudicotyledons</taxon>
        <taxon>Gunneridae</taxon>
        <taxon>Pentapetalae</taxon>
        <taxon>rosids</taxon>
        <taxon>fabids</taxon>
        <taxon>Rosales</taxon>
        <taxon>Rhamnaceae</taxon>
        <taxon>Paliureae</taxon>
        <taxon>Ziziphus</taxon>
    </lineage>
</organism>
<proteinExistence type="predicted"/>
<dbReference type="Proteomes" id="UP000813462">
    <property type="component" value="Unassembled WGS sequence"/>
</dbReference>
<evidence type="ECO:0000313" key="2">
    <source>
        <dbReference type="EMBL" id="KAH7524448.1"/>
    </source>
</evidence>
<dbReference type="EMBL" id="JAEACU010000006">
    <property type="protein sequence ID" value="KAH7524448.1"/>
    <property type="molecule type" value="Genomic_DNA"/>
</dbReference>
<dbReference type="InterPro" id="IPR015422">
    <property type="entry name" value="PyrdxlP-dep_Trfase_small"/>
</dbReference>
<protein>
    <submittedName>
        <fullName evidence="2">Uncharacterized protein</fullName>
    </submittedName>
</protein>
<comment type="caution">
    <text evidence="2">The sequence shown here is derived from an EMBL/GenBank/DDBJ whole genome shotgun (WGS) entry which is preliminary data.</text>
</comment>
<feature type="compositionally biased region" description="Gly residues" evidence="1">
    <location>
        <begin position="118"/>
        <end position="129"/>
    </location>
</feature>
<accession>A0A978V963</accession>
<gene>
    <name evidence="2" type="ORF">FEM48_Zijuj06G0120200</name>
</gene>
<sequence length="157" mass="16715">MSVASFGLAEAYVMRKIHKEKLKQIEEERSTYSGGKSGAKKSGGGLFKCAKGSPSLSMKFLIKHMSYVKIPGCGFSPAREEYIRASAFGHRKCILEGTWRLKNPKGEIEEEKATSLGGKSGAKQSGGGLFKAVSKIHPNNTQDTGTDSAVAKQAGSG</sequence>
<dbReference type="PANTHER" id="PTHR34950:SF2">
    <property type="entry name" value="OS10G0364900 PROTEIN"/>
    <property type="match status" value="1"/>
</dbReference>
<name>A0A978V963_ZIZJJ</name>
<feature type="compositionally biased region" description="Polar residues" evidence="1">
    <location>
        <begin position="137"/>
        <end position="147"/>
    </location>
</feature>
<evidence type="ECO:0000256" key="1">
    <source>
        <dbReference type="SAM" id="MobiDB-lite"/>
    </source>
</evidence>
<reference evidence="2" key="1">
    <citation type="journal article" date="2021" name="Front. Plant Sci.">
        <title>Chromosome-Scale Genome Assembly for Chinese Sour Jujube and Insights Into Its Genome Evolution and Domestication Signature.</title>
        <authorList>
            <person name="Shen L.-Y."/>
            <person name="Luo H."/>
            <person name="Wang X.-L."/>
            <person name="Wang X.-M."/>
            <person name="Qiu X.-J."/>
            <person name="Liu H."/>
            <person name="Zhou S.-S."/>
            <person name="Jia K.-H."/>
            <person name="Nie S."/>
            <person name="Bao Y.-T."/>
            <person name="Zhang R.-G."/>
            <person name="Yun Q.-Z."/>
            <person name="Chai Y.-H."/>
            <person name="Lu J.-Y."/>
            <person name="Li Y."/>
            <person name="Zhao S.-W."/>
            <person name="Mao J.-F."/>
            <person name="Jia S.-G."/>
            <person name="Mao Y.-M."/>
        </authorList>
    </citation>
    <scope>NUCLEOTIDE SEQUENCE</scope>
    <source>
        <strain evidence="2">AT0</strain>
        <tissue evidence="2">Leaf</tissue>
    </source>
</reference>